<organism evidence="2 3">
    <name type="scientific">Clostridium uliginosum</name>
    <dbReference type="NCBI Taxonomy" id="119641"/>
    <lineage>
        <taxon>Bacteria</taxon>
        <taxon>Bacillati</taxon>
        <taxon>Bacillota</taxon>
        <taxon>Clostridia</taxon>
        <taxon>Eubacteriales</taxon>
        <taxon>Clostridiaceae</taxon>
        <taxon>Clostridium</taxon>
    </lineage>
</organism>
<dbReference type="RefSeq" id="WP_090088435.1">
    <property type="nucleotide sequence ID" value="NZ_FOMG01000002.1"/>
</dbReference>
<dbReference type="Proteomes" id="UP000199263">
    <property type="component" value="Unassembled WGS sequence"/>
</dbReference>
<dbReference type="STRING" id="119641.SAMN05421842_102157"/>
<evidence type="ECO:0000313" key="3">
    <source>
        <dbReference type="Proteomes" id="UP000199263"/>
    </source>
</evidence>
<dbReference type="PANTHER" id="PTHR33169:SF14">
    <property type="entry name" value="TRANSCRIPTIONAL REGULATOR RV3488"/>
    <property type="match status" value="1"/>
</dbReference>
<dbReference type="InterPro" id="IPR036390">
    <property type="entry name" value="WH_DNA-bd_sf"/>
</dbReference>
<dbReference type="PANTHER" id="PTHR33169">
    <property type="entry name" value="PADR-FAMILY TRANSCRIPTIONAL REGULATOR"/>
    <property type="match status" value="1"/>
</dbReference>
<evidence type="ECO:0000313" key="2">
    <source>
        <dbReference type="EMBL" id="SFC32089.1"/>
    </source>
</evidence>
<proteinExistence type="predicted"/>
<dbReference type="InterPro" id="IPR036388">
    <property type="entry name" value="WH-like_DNA-bd_sf"/>
</dbReference>
<sequence length="141" mass="16758">MKKEELIKEAINKNLENKELILKNILNTVREEEKINSQKEDLNVLILSLIKRKDMYGYGVIKELEIKSRGTFSMQEGEIYPILHLSEEQGFLESYWKIEDDNIEKKYYRLTKQGKTFLKNNAEGINNIRMLKSFRNLEKIT</sequence>
<dbReference type="InterPro" id="IPR052509">
    <property type="entry name" value="Metal_resp_DNA-bind_regulator"/>
</dbReference>
<feature type="domain" description="Transcription regulator PadR N-terminal" evidence="1">
    <location>
        <begin position="46"/>
        <end position="119"/>
    </location>
</feature>
<dbReference type="EMBL" id="FOMG01000002">
    <property type="protein sequence ID" value="SFC32089.1"/>
    <property type="molecule type" value="Genomic_DNA"/>
</dbReference>
<keyword evidence="3" id="KW-1185">Reference proteome</keyword>
<dbReference type="OrthoDB" id="9808017at2"/>
<accession>A0A1I1I6N4</accession>
<dbReference type="Gene3D" id="1.10.10.10">
    <property type="entry name" value="Winged helix-like DNA-binding domain superfamily/Winged helix DNA-binding domain"/>
    <property type="match status" value="1"/>
</dbReference>
<name>A0A1I1I6N4_9CLOT</name>
<dbReference type="Pfam" id="PF03551">
    <property type="entry name" value="PadR"/>
    <property type="match status" value="1"/>
</dbReference>
<protein>
    <submittedName>
        <fullName evidence="2">Transcriptional regulator PadR-like family protein</fullName>
    </submittedName>
</protein>
<dbReference type="AlphaFoldDB" id="A0A1I1I6N4"/>
<gene>
    <name evidence="2" type="ORF">SAMN05421842_102157</name>
</gene>
<dbReference type="InterPro" id="IPR005149">
    <property type="entry name" value="Tscrpt_reg_PadR_N"/>
</dbReference>
<reference evidence="2 3" key="1">
    <citation type="submission" date="2016-10" db="EMBL/GenBank/DDBJ databases">
        <authorList>
            <person name="de Groot N.N."/>
        </authorList>
    </citation>
    <scope>NUCLEOTIDE SEQUENCE [LARGE SCALE GENOMIC DNA]</scope>
    <source>
        <strain evidence="2 3">DSM 12992</strain>
    </source>
</reference>
<dbReference type="SUPFAM" id="SSF46785">
    <property type="entry name" value="Winged helix' DNA-binding domain"/>
    <property type="match status" value="1"/>
</dbReference>
<evidence type="ECO:0000259" key="1">
    <source>
        <dbReference type="Pfam" id="PF03551"/>
    </source>
</evidence>